<dbReference type="SUPFAM" id="SSF53756">
    <property type="entry name" value="UDP-Glycosyltransferase/glycogen phosphorylase"/>
    <property type="match status" value="1"/>
</dbReference>
<protein>
    <recommendedName>
        <fullName evidence="1">Glycosyl transferase family 1 domain-containing protein</fullName>
    </recommendedName>
</protein>
<feature type="domain" description="Glycosyl transferase family 1" evidence="1">
    <location>
        <begin position="4"/>
        <end position="158"/>
    </location>
</feature>
<accession>A0A5J4PXU6</accession>
<comment type="caution">
    <text evidence="2">The sequence shown here is derived from an EMBL/GenBank/DDBJ whole genome shotgun (WGS) entry which is preliminary data.</text>
</comment>
<evidence type="ECO:0000259" key="1">
    <source>
        <dbReference type="Pfam" id="PF00534"/>
    </source>
</evidence>
<dbReference type="EMBL" id="SNRY01006056">
    <property type="protein sequence ID" value="KAA6313454.1"/>
    <property type="molecule type" value="Genomic_DNA"/>
</dbReference>
<dbReference type="Gene3D" id="3.40.50.2000">
    <property type="entry name" value="Glycogen Phosphorylase B"/>
    <property type="match status" value="1"/>
</dbReference>
<reference evidence="2" key="1">
    <citation type="submission" date="2019-03" db="EMBL/GenBank/DDBJ databases">
        <title>Single cell metagenomics reveals metabolic interactions within the superorganism composed of flagellate Streblomastix strix and complex community of Bacteroidetes bacteria on its surface.</title>
        <authorList>
            <person name="Treitli S.C."/>
            <person name="Kolisko M."/>
            <person name="Husnik F."/>
            <person name="Keeling P."/>
            <person name="Hampl V."/>
        </authorList>
    </citation>
    <scope>NUCLEOTIDE SEQUENCE</scope>
    <source>
        <strain evidence="2">STM</strain>
    </source>
</reference>
<sequence>MLQRMIVYAGNIGEGQGLEKIVPSAARLLGKEYKFLIIGDGGTKQKLKEEILKQKISNVELKDPVARSELKKIYKEADFLFLHLNNYKAFEKMLPSKIFELAAYDKPIIAGISGYAHLFIKQNIPNSILFSPCDVDNFVNQLKNYLYKTEVRSDFIEHFKRSNINKNMAQSIIQLIQ</sequence>
<dbReference type="GO" id="GO:0016757">
    <property type="term" value="F:glycosyltransferase activity"/>
    <property type="evidence" value="ECO:0007669"/>
    <property type="project" value="InterPro"/>
</dbReference>
<dbReference type="Pfam" id="PF00534">
    <property type="entry name" value="Glycos_transf_1"/>
    <property type="match status" value="1"/>
</dbReference>
<dbReference type="AlphaFoldDB" id="A0A5J4PXU6"/>
<dbReference type="InterPro" id="IPR001296">
    <property type="entry name" value="Glyco_trans_1"/>
</dbReference>
<name>A0A5J4PXU6_9ZZZZ</name>
<proteinExistence type="predicted"/>
<evidence type="ECO:0000313" key="2">
    <source>
        <dbReference type="EMBL" id="KAA6313454.1"/>
    </source>
</evidence>
<organism evidence="2">
    <name type="scientific">termite gut metagenome</name>
    <dbReference type="NCBI Taxonomy" id="433724"/>
    <lineage>
        <taxon>unclassified sequences</taxon>
        <taxon>metagenomes</taxon>
        <taxon>organismal metagenomes</taxon>
    </lineage>
</organism>
<gene>
    <name evidence="2" type="ORF">EZS27_035774</name>
</gene>